<reference evidence="2 3" key="1">
    <citation type="submission" date="2020-07" db="EMBL/GenBank/DDBJ databases">
        <title>Taxonomic proposal: Crassvirales, a new order of highly abundant and diverse bacterial viruses.</title>
        <authorList>
            <person name="Shkoporov A.N."/>
            <person name="Stockdale S.R."/>
            <person name="Guerin E."/>
            <person name="Ross R.P."/>
            <person name="Hill C."/>
        </authorList>
    </citation>
    <scope>NUCLEOTIDE SEQUENCE [LARGE SCALE GENOMIC DNA]</scope>
</reference>
<evidence type="ECO:0000313" key="3">
    <source>
        <dbReference type="Proteomes" id="UP000594055"/>
    </source>
</evidence>
<name>A0A7M1RZ00_9CAUD</name>
<sequence>MKTISIRQLATIKRVAQNVSSLVIKKNKLMEQIRELSKECDNLINEIEGHEVGVKMLTGHTSEELITRVVEDTGKMDRNGKPIKITKYEPKEGVLVFNEKEKVYEIHDEFFQCSEMDDDVPSEGPSFS</sequence>
<protein>
    <submittedName>
        <fullName evidence="2">Uncharacterized protein</fullName>
    </submittedName>
</protein>
<feature type="coiled-coil region" evidence="1">
    <location>
        <begin position="19"/>
        <end position="53"/>
    </location>
</feature>
<accession>A0A7M1RZ00</accession>
<evidence type="ECO:0000313" key="2">
    <source>
        <dbReference type="EMBL" id="QOR59663.1"/>
    </source>
</evidence>
<dbReference type="KEGG" id="vg:65130273"/>
<dbReference type="RefSeq" id="YP_010111821.1">
    <property type="nucleotide sequence ID" value="NC_055885.1"/>
</dbReference>
<dbReference type="Proteomes" id="UP000594055">
    <property type="component" value="Segment"/>
</dbReference>
<dbReference type="EMBL" id="MT774392">
    <property type="protein sequence ID" value="QOR59663.1"/>
    <property type="molecule type" value="Genomic_DNA"/>
</dbReference>
<evidence type="ECO:0000256" key="1">
    <source>
        <dbReference type="SAM" id="Coils"/>
    </source>
</evidence>
<keyword evidence="3" id="KW-1185">Reference proteome</keyword>
<proteinExistence type="predicted"/>
<organism evidence="2 3">
    <name type="scientific">uncultured phage cr128_1</name>
    <dbReference type="NCBI Taxonomy" id="2772076"/>
    <lineage>
        <taxon>Viruses</taxon>
        <taxon>Duplodnaviria</taxon>
        <taxon>Heunggongvirae</taxon>
        <taxon>Uroviricota</taxon>
        <taxon>Caudoviricetes</taxon>
        <taxon>Crassvirales</taxon>
        <taxon>Steigviridae</taxon>
        <taxon>Asinivirinae</taxon>
        <taxon>Mahlunavirus</taxon>
        <taxon>Mahlunavirus rarus</taxon>
    </lineage>
</organism>
<keyword evidence="1" id="KW-0175">Coiled coil</keyword>
<dbReference type="GeneID" id="65130273"/>